<reference evidence="1" key="1">
    <citation type="submission" date="2023-02" db="EMBL/GenBank/DDBJ databases">
        <title>Genome of toxic invasive species Heracleum sosnowskyi carries increased number of genes despite the absence of recent whole-genome duplications.</title>
        <authorList>
            <person name="Schelkunov M."/>
            <person name="Shtratnikova V."/>
            <person name="Makarenko M."/>
            <person name="Klepikova A."/>
            <person name="Omelchenko D."/>
            <person name="Novikova G."/>
            <person name="Obukhova E."/>
            <person name="Bogdanov V."/>
            <person name="Penin A."/>
            <person name="Logacheva M."/>
        </authorList>
    </citation>
    <scope>NUCLEOTIDE SEQUENCE</scope>
    <source>
        <strain evidence="1">Hsosn_3</strain>
        <tissue evidence="1">Leaf</tissue>
    </source>
</reference>
<dbReference type="InterPro" id="IPR008586">
    <property type="entry name" value="DUF868_pln"/>
</dbReference>
<evidence type="ECO:0000313" key="2">
    <source>
        <dbReference type="Proteomes" id="UP001237642"/>
    </source>
</evidence>
<comment type="caution">
    <text evidence="1">The sequence shown here is derived from an EMBL/GenBank/DDBJ whole genome shotgun (WGS) entry which is preliminary data.</text>
</comment>
<proteinExistence type="predicted"/>
<evidence type="ECO:0000313" key="1">
    <source>
        <dbReference type="EMBL" id="KAK1404932.1"/>
    </source>
</evidence>
<sequence length="106" mass="12223">MEDEQCVDTYWDLRGCFIARRSDKRGVQENEVKAMFRRGHDVAQKKRKFEKKSFCAKTMLGKGENEHVIGVDGVDLIRISNLHWRFRGTESITIDDEANTNVLGCS</sequence>
<protein>
    <submittedName>
        <fullName evidence="1">Uncharacterized protein</fullName>
    </submittedName>
</protein>
<dbReference type="Pfam" id="PF05910">
    <property type="entry name" value="DUF868"/>
    <property type="match status" value="1"/>
</dbReference>
<dbReference type="Proteomes" id="UP001237642">
    <property type="component" value="Unassembled WGS sequence"/>
</dbReference>
<dbReference type="AlphaFoldDB" id="A0AAD8JI69"/>
<accession>A0AAD8JI69</accession>
<organism evidence="1 2">
    <name type="scientific">Heracleum sosnowskyi</name>
    <dbReference type="NCBI Taxonomy" id="360622"/>
    <lineage>
        <taxon>Eukaryota</taxon>
        <taxon>Viridiplantae</taxon>
        <taxon>Streptophyta</taxon>
        <taxon>Embryophyta</taxon>
        <taxon>Tracheophyta</taxon>
        <taxon>Spermatophyta</taxon>
        <taxon>Magnoliopsida</taxon>
        <taxon>eudicotyledons</taxon>
        <taxon>Gunneridae</taxon>
        <taxon>Pentapetalae</taxon>
        <taxon>asterids</taxon>
        <taxon>campanulids</taxon>
        <taxon>Apiales</taxon>
        <taxon>Apiaceae</taxon>
        <taxon>Apioideae</taxon>
        <taxon>apioid superclade</taxon>
        <taxon>Tordylieae</taxon>
        <taxon>Tordyliinae</taxon>
        <taxon>Heracleum</taxon>
    </lineage>
</organism>
<reference evidence="1" key="2">
    <citation type="submission" date="2023-05" db="EMBL/GenBank/DDBJ databases">
        <authorList>
            <person name="Schelkunov M.I."/>
        </authorList>
    </citation>
    <scope>NUCLEOTIDE SEQUENCE</scope>
    <source>
        <strain evidence="1">Hsosn_3</strain>
        <tissue evidence="1">Leaf</tissue>
    </source>
</reference>
<keyword evidence="2" id="KW-1185">Reference proteome</keyword>
<dbReference type="EMBL" id="JAUIZM010000001">
    <property type="protein sequence ID" value="KAK1404932.1"/>
    <property type="molecule type" value="Genomic_DNA"/>
</dbReference>
<name>A0AAD8JI69_9APIA</name>
<gene>
    <name evidence="1" type="ORF">POM88_004537</name>
</gene>